<dbReference type="FunFam" id="3.20.20.80:FF:000038">
    <property type="entry name" value="1,3-beta-glucanosyltransferase"/>
    <property type="match status" value="1"/>
</dbReference>
<dbReference type="GO" id="GO:0042124">
    <property type="term" value="F:1,3-beta-glucanosyltransferase activity"/>
    <property type="evidence" value="ECO:0007669"/>
    <property type="project" value="TreeGrafter"/>
</dbReference>
<keyword evidence="6" id="KW-1015">Disulfide bond</keyword>
<dbReference type="Pfam" id="PF03198">
    <property type="entry name" value="Glyco_hydro_72"/>
    <property type="match status" value="1"/>
</dbReference>
<keyword evidence="8 9" id="KW-0449">Lipoprotein</keyword>
<evidence type="ECO:0000256" key="2">
    <source>
        <dbReference type="ARBA" id="ARBA00007528"/>
    </source>
</evidence>
<dbReference type="GO" id="GO:0031505">
    <property type="term" value="P:fungal-type cell wall organization"/>
    <property type="evidence" value="ECO:0007669"/>
    <property type="project" value="TreeGrafter"/>
</dbReference>
<evidence type="ECO:0000256" key="5">
    <source>
        <dbReference type="ARBA" id="ARBA00023136"/>
    </source>
</evidence>
<dbReference type="Gene3D" id="3.20.20.80">
    <property type="entry name" value="Glycosidases"/>
    <property type="match status" value="1"/>
</dbReference>
<proteinExistence type="inferred from homology"/>
<dbReference type="EMBL" id="JAAQHG020000011">
    <property type="protein sequence ID" value="KAL1587324.1"/>
    <property type="molecule type" value="Genomic_DNA"/>
</dbReference>
<comment type="caution">
    <text evidence="11">The sequence shown here is derived from an EMBL/GenBank/DDBJ whole genome shotgun (WGS) entry which is preliminary data.</text>
</comment>
<feature type="chain" id="PRO_5044047242" description="1,3-beta-glucanosyltransferase" evidence="9">
    <location>
        <begin position="27"/>
        <end position="556"/>
    </location>
</feature>
<sequence>MKGFSFGAVAAAAIAGTSMLIGRAAAADVDPIVIKGSKFFYKTNGTQFYMRGVAYQQEYSGSTSGSDSNDNYKDPLADVDGCKRDIPVLQELRTNTIRVYAINPEADHQECMTMLSDAGIYVVADLSQPATSIIRNDPAWDDELYARYAEVIDEMSQFSNTLGFFAGNEVSNQPNNTDASAFVKAAVRDMKAYIKQKEYRPMGVGYATNDDAAIRNDMAAYFDCGDEESSIDFWGYNIYSWCGDSSFEESGYDVQTKNFEKYNVPVFFAEYGCNEVKPRKFTDVPVLYGPKMNDVWSGGIVYMYFQEANDYGLVKVQGDSVSKREDFSAYSSQIATISPTGVKMADYSPTNSAAACPTEGKNWNAKSSPLPPTPNKQLCACMYNSLTCTPNADISAESVGELFGTVCGLGDGSQCDGIAANASTGDFGAYSMCNSTEKLGWVMDAYYQAQSGSNQASACDFDGNAATKSAVSPSGVCGDLMQEAGSAGTGVVSTKPTATGAGAAANNGAGESGSASGSGSQGAGAMFGTPSYTSGSWQAVSLLAVGLFSGFGMILL</sequence>
<dbReference type="SMART" id="SM00768">
    <property type="entry name" value="X8"/>
    <property type="match status" value="1"/>
</dbReference>
<reference evidence="11 12" key="1">
    <citation type="journal article" date="2020" name="Microbiol. Resour. Announc.">
        <title>Draft Genome Sequence of a Cladosporium Species Isolated from the Mesophotic Ascidian Didemnum maculosum.</title>
        <authorList>
            <person name="Gioti A."/>
            <person name="Siaperas R."/>
            <person name="Nikolaivits E."/>
            <person name="Le Goff G."/>
            <person name="Ouazzani J."/>
            <person name="Kotoulas G."/>
            <person name="Topakas E."/>
        </authorList>
    </citation>
    <scope>NUCLEOTIDE SEQUENCE [LARGE SCALE GENOMIC DNA]</scope>
    <source>
        <strain evidence="11 12">TM138-S3</strain>
    </source>
</reference>
<evidence type="ECO:0000259" key="10">
    <source>
        <dbReference type="SMART" id="SM00768"/>
    </source>
</evidence>
<feature type="signal peptide" evidence="9">
    <location>
        <begin position="1"/>
        <end position="26"/>
    </location>
</feature>
<comment type="similarity">
    <text evidence="2 9">Belongs to the glycosyl hydrolase 72 family.</text>
</comment>
<dbReference type="Proteomes" id="UP000803884">
    <property type="component" value="Unassembled WGS sequence"/>
</dbReference>
<dbReference type="GO" id="GO:0071970">
    <property type="term" value="P:fungal-type cell wall (1-&gt;3)-beta-D-glucan biosynthetic process"/>
    <property type="evidence" value="ECO:0007669"/>
    <property type="project" value="TreeGrafter"/>
</dbReference>
<dbReference type="PANTHER" id="PTHR31468">
    <property type="entry name" value="1,3-BETA-GLUCANOSYLTRANSFERASE GAS1"/>
    <property type="match status" value="1"/>
</dbReference>
<evidence type="ECO:0000313" key="11">
    <source>
        <dbReference type="EMBL" id="KAL1587324.1"/>
    </source>
</evidence>
<dbReference type="RefSeq" id="XP_069230429.1">
    <property type="nucleotide sequence ID" value="XM_069372871.1"/>
</dbReference>
<keyword evidence="7" id="KW-0325">Glycoprotein</keyword>
<dbReference type="GO" id="GO:0098552">
    <property type="term" value="C:side of membrane"/>
    <property type="evidence" value="ECO:0007669"/>
    <property type="project" value="UniProtKB-KW"/>
</dbReference>
<dbReference type="Pfam" id="PF07983">
    <property type="entry name" value="X8"/>
    <property type="match status" value="1"/>
</dbReference>
<gene>
    <name evidence="11" type="ORF">WHR41_04265</name>
</gene>
<evidence type="ECO:0000256" key="6">
    <source>
        <dbReference type="ARBA" id="ARBA00023157"/>
    </source>
</evidence>
<dbReference type="InterPro" id="IPR012946">
    <property type="entry name" value="X8"/>
</dbReference>
<evidence type="ECO:0000256" key="3">
    <source>
        <dbReference type="ARBA" id="ARBA00022622"/>
    </source>
</evidence>
<evidence type="ECO:0000256" key="7">
    <source>
        <dbReference type="ARBA" id="ARBA00023180"/>
    </source>
</evidence>
<dbReference type="EC" id="2.4.1.-" evidence="9"/>
<dbReference type="InterPro" id="IPR017853">
    <property type="entry name" value="GH"/>
</dbReference>
<accession>A0AB34KQQ9</accession>
<dbReference type="GeneID" id="96005709"/>
<organism evidence="11 12">
    <name type="scientific">Cladosporium halotolerans</name>
    <dbReference type="NCBI Taxonomy" id="1052096"/>
    <lineage>
        <taxon>Eukaryota</taxon>
        <taxon>Fungi</taxon>
        <taxon>Dikarya</taxon>
        <taxon>Ascomycota</taxon>
        <taxon>Pezizomycotina</taxon>
        <taxon>Dothideomycetes</taxon>
        <taxon>Dothideomycetidae</taxon>
        <taxon>Cladosporiales</taxon>
        <taxon>Cladosporiaceae</taxon>
        <taxon>Cladosporium</taxon>
    </lineage>
</organism>
<evidence type="ECO:0000256" key="9">
    <source>
        <dbReference type="RuleBase" id="RU361209"/>
    </source>
</evidence>
<keyword evidence="5 9" id="KW-0472">Membrane</keyword>
<comment type="function">
    <text evidence="9">Splits internally a 1,3-beta-glucan molecule and transfers the newly generated reducing end (the donor) to the non-reducing end of another 1,3-beta-glucan molecule (the acceptor) forming a 1,3-beta linkage, resulting in the elongation of 1,3-beta-glucan chains in the cell wall.</text>
</comment>
<evidence type="ECO:0000313" key="12">
    <source>
        <dbReference type="Proteomes" id="UP000803884"/>
    </source>
</evidence>
<dbReference type="GO" id="GO:0005886">
    <property type="term" value="C:plasma membrane"/>
    <property type="evidence" value="ECO:0007669"/>
    <property type="project" value="UniProtKB-SubCell"/>
</dbReference>
<evidence type="ECO:0000256" key="4">
    <source>
        <dbReference type="ARBA" id="ARBA00022729"/>
    </source>
</evidence>
<dbReference type="PANTHER" id="PTHR31468:SF2">
    <property type="entry name" value="1,3-BETA-GLUCANOSYLTRANSFERASE GAS1"/>
    <property type="match status" value="1"/>
</dbReference>
<keyword evidence="4 9" id="KW-0732">Signal</keyword>
<comment type="subcellular location">
    <subcellularLocation>
        <location evidence="1 9">Cell membrane</location>
        <topology evidence="1 9">Lipid-anchor</topology>
        <topology evidence="1 9">GPI-anchor</topology>
    </subcellularLocation>
</comment>
<dbReference type="Gene3D" id="1.20.58.1040">
    <property type="match status" value="1"/>
</dbReference>
<keyword evidence="12" id="KW-1185">Reference proteome</keyword>
<keyword evidence="3 9" id="KW-0336">GPI-anchor</keyword>
<evidence type="ECO:0000256" key="1">
    <source>
        <dbReference type="ARBA" id="ARBA00004609"/>
    </source>
</evidence>
<protein>
    <recommendedName>
        <fullName evidence="9">1,3-beta-glucanosyltransferase</fullName>
        <ecNumber evidence="9">2.4.1.-</ecNumber>
    </recommendedName>
</protein>
<dbReference type="InterPro" id="IPR004886">
    <property type="entry name" value="Glucanosyltransferase"/>
</dbReference>
<dbReference type="AlphaFoldDB" id="A0AB34KQQ9"/>
<keyword evidence="9" id="KW-0808">Transferase</keyword>
<name>A0AB34KQQ9_9PEZI</name>
<feature type="domain" description="X8" evidence="10">
    <location>
        <begin position="386"/>
        <end position="479"/>
    </location>
</feature>
<dbReference type="SUPFAM" id="SSF51445">
    <property type="entry name" value="(Trans)glycosidases"/>
    <property type="match status" value="1"/>
</dbReference>
<evidence type="ECO:0000256" key="8">
    <source>
        <dbReference type="ARBA" id="ARBA00023288"/>
    </source>
</evidence>